<gene>
    <name evidence="1" type="ORF">Godav_016464</name>
</gene>
<evidence type="ECO:0000313" key="1">
    <source>
        <dbReference type="EMBL" id="MBA0616418.1"/>
    </source>
</evidence>
<feature type="non-terminal residue" evidence="1">
    <location>
        <position position="95"/>
    </location>
</feature>
<proteinExistence type="predicted"/>
<keyword evidence="2" id="KW-1185">Reference proteome</keyword>
<name>A0A7J8RRE1_GOSDV</name>
<feature type="non-terminal residue" evidence="1">
    <location>
        <position position="1"/>
    </location>
</feature>
<organism evidence="1 2">
    <name type="scientific">Gossypium davidsonii</name>
    <name type="common">Davidson's cotton</name>
    <name type="synonym">Gossypium klotzschianum subsp. davidsonii</name>
    <dbReference type="NCBI Taxonomy" id="34287"/>
    <lineage>
        <taxon>Eukaryota</taxon>
        <taxon>Viridiplantae</taxon>
        <taxon>Streptophyta</taxon>
        <taxon>Embryophyta</taxon>
        <taxon>Tracheophyta</taxon>
        <taxon>Spermatophyta</taxon>
        <taxon>Magnoliopsida</taxon>
        <taxon>eudicotyledons</taxon>
        <taxon>Gunneridae</taxon>
        <taxon>Pentapetalae</taxon>
        <taxon>rosids</taxon>
        <taxon>malvids</taxon>
        <taxon>Malvales</taxon>
        <taxon>Malvaceae</taxon>
        <taxon>Malvoideae</taxon>
        <taxon>Gossypium</taxon>
    </lineage>
</organism>
<accession>A0A7J8RRE1</accession>
<evidence type="ECO:0000313" key="2">
    <source>
        <dbReference type="Proteomes" id="UP000593561"/>
    </source>
</evidence>
<reference evidence="1 2" key="1">
    <citation type="journal article" date="2019" name="Genome Biol. Evol.">
        <title>Insights into the evolution of the New World diploid cottons (Gossypium, subgenus Houzingenia) based on genome sequencing.</title>
        <authorList>
            <person name="Grover C.E."/>
            <person name="Arick M.A. 2nd"/>
            <person name="Thrash A."/>
            <person name="Conover J.L."/>
            <person name="Sanders W.S."/>
            <person name="Peterson D.G."/>
            <person name="Frelichowski J.E."/>
            <person name="Scheffler J.A."/>
            <person name="Scheffler B.E."/>
            <person name="Wendel J.F."/>
        </authorList>
    </citation>
    <scope>NUCLEOTIDE SEQUENCE [LARGE SCALE GENOMIC DNA]</scope>
    <source>
        <strain evidence="1">27</strain>
        <tissue evidence="1">Leaf</tissue>
    </source>
</reference>
<sequence length="95" mass="10482">SSPGDQTFFILPNDVDPKLQNICGETDYPIECLATTIPFLDENVAIIPVSILKVEIDAIHNKTKEAKQRIIDAISSGDTNQLSMELSYNVENIFG</sequence>
<dbReference type="EMBL" id="JABFAC010000006">
    <property type="protein sequence ID" value="MBA0616418.1"/>
    <property type="molecule type" value="Genomic_DNA"/>
</dbReference>
<dbReference type="Proteomes" id="UP000593561">
    <property type="component" value="Unassembled WGS sequence"/>
</dbReference>
<dbReference type="AlphaFoldDB" id="A0A7J8RRE1"/>
<protein>
    <submittedName>
        <fullName evidence="1">Uncharacterized protein</fullName>
    </submittedName>
</protein>
<comment type="caution">
    <text evidence="1">The sequence shown here is derived from an EMBL/GenBank/DDBJ whole genome shotgun (WGS) entry which is preliminary data.</text>
</comment>